<dbReference type="SUPFAM" id="SSF51621">
    <property type="entry name" value="Phosphoenolpyruvate/pyruvate domain"/>
    <property type="match status" value="1"/>
</dbReference>
<dbReference type="Proteomes" id="UP000663901">
    <property type="component" value="Plasmid pOC5aB"/>
</dbReference>
<dbReference type="EMBL" id="CP059085">
    <property type="protein sequence ID" value="QTC48360.1"/>
    <property type="molecule type" value="Genomic_DNA"/>
</dbReference>
<keyword evidence="1" id="KW-0670">Pyruvate</keyword>
<dbReference type="RefSeq" id="WP_207806700.1">
    <property type="nucleotide sequence ID" value="NZ_CP059085.1"/>
</dbReference>
<evidence type="ECO:0000313" key="1">
    <source>
        <dbReference type="EMBL" id="QTC48360.1"/>
    </source>
</evidence>
<keyword evidence="1" id="KW-0614">Plasmid</keyword>
<geneLocation type="plasmid" evidence="1 2">
    <name>pOC5aB</name>
</geneLocation>
<gene>
    <name evidence="1" type="ORF">H0Z12_22450</name>
</gene>
<proteinExistence type="predicted"/>
<reference evidence="1" key="1">
    <citation type="submission" date="2020-07" db="EMBL/GenBank/DDBJ databases">
        <title>Genome Sequences for Panteoa spp. that cause Center Rot in Onions.</title>
        <authorList>
            <person name="Asselin J.A."/>
            <person name="Helmann T."/>
            <person name="Beer S."/>
            <person name="Stodghill P."/>
        </authorList>
    </citation>
    <scope>NUCLEOTIDE SEQUENCE</scope>
    <source>
        <strain evidence="1">OC5a</strain>
        <plasmid evidence="1">pOC5aB</plasmid>
    </source>
</reference>
<dbReference type="InterPro" id="IPR015813">
    <property type="entry name" value="Pyrv/PenolPyrv_kinase-like_dom"/>
</dbReference>
<organism evidence="1 2">
    <name type="scientific">Pantoea ananas</name>
    <name type="common">Erwinia uredovora</name>
    <dbReference type="NCBI Taxonomy" id="553"/>
    <lineage>
        <taxon>Bacteria</taxon>
        <taxon>Pseudomonadati</taxon>
        <taxon>Pseudomonadota</taxon>
        <taxon>Gammaproteobacteria</taxon>
        <taxon>Enterobacterales</taxon>
        <taxon>Erwiniaceae</taxon>
        <taxon>Pantoea</taxon>
    </lineage>
</organism>
<dbReference type="GO" id="GO:0003824">
    <property type="term" value="F:catalytic activity"/>
    <property type="evidence" value="ECO:0007669"/>
    <property type="project" value="InterPro"/>
</dbReference>
<evidence type="ECO:0000313" key="2">
    <source>
        <dbReference type="Proteomes" id="UP000663901"/>
    </source>
</evidence>
<accession>A0A8A4KF24</accession>
<dbReference type="AlphaFoldDB" id="A0A8A4KF24"/>
<protein>
    <submittedName>
        <fullName evidence="1">Phosphoenolpyruvate carboxylase</fullName>
    </submittedName>
</protein>
<sequence length="883" mass="102235">MLRENYQDSASKSILHRHKYGSGTTLSASKELFSRLWSETLEILRDGKIVQINDSVIDDIERISYIDLINEKTVEQFHEQQISYGEEHRFAFWSILLLKQLLANLSVRLSRATEIYGRHYNMRDFREFRPLNFHIGLLCKETEQIKFPVTKSLKLLADLLEDTDFKPSESDLINALGSVISSVWNGGNDNDIDIQVFYADLLYDAIVPTCELMNIPLDKKWLSAYTWLYGDKDGRPFEKNSDTEELIVTLRKRITERYAQDLDIISTQKGCSAFENIDLIKTKLKSIPVTYRNAEEFISDLAAIKIKNTSNHLVDTLIMKVRTFGFHYLEIEFRDNEEILSSVVDTIIPGYVINLRYPSLLNYSELGEEEKIDLLCYLMEGNEDFTPVKLKNLYTERTDLEYQKRKKEYTAVSYIELIDSDPEYIKMYDARNVLERFTLMSRYPDMMKTHGIAEARYLSSVFELIFLSKTESNLDNINIAIQPEDSHGAIETLGKIKKLYSNDLYRKHLTSLDNTQFITFGPSDTGKQGGKGMHKLNMSLAREHEVIAQSFGIKLVRHVITGGEHARCNGNFKEIFNEYGASRDVQTRFMLAGCAEMRTHLLSNRQAVNFFCDVYDMHLQKAPLEDFSSLKNSQKVWSKVVERYQRNFFETPAVTMFLKKISRFDIVRGTAKGTRPPTRLYNITEFESRPDAIRAIPWTRSILLTGIHSELLGAGAFELLSAEQVFQRAQTDIKFASYIKHIAYALSRTDEELMWQTSDWSRPNNDTIKRLAQDYERSDKTSLYQLLCWISHEVILAKELVWNSMHGYSHPTPEYLSAEDLLSDKALLEEVNWKEYMLTPYKLMLINTKKDVTFLSPAALQNFYSGFLELANTDHSLIYAIEE</sequence>
<name>A0A8A4KF24_PANAN</name>